<gene>
    <name evidence="3" type="ORF">SGA01_50390</name>
</gene>
<feature type="region of interest" description="Disordered" evidence="1">
    <location>
        <begin position="398"/>
        <end position="418"/>
    </location>
</feature>
<name>A0A4Y3RQ36_9ACTN</name>
<accession>A0A4Y3RQ36</accession>
<dbReference type="AlphaFoldDB" id="A0A4Y3RQ36"/>
<dbReference type="SUPFAM" id="SSF53474">
    <property type="entry name" value="alpha/beta-Hydrolases"/>
    <property type="match status" value="1"/>
</dbReference>
<reference evidence="3 4" key="1">
    <citation type="submission" date="2019-06" db="EMBL/GenBank/DDBJ databases">
        <title>Whole genome shotgun sequence of Streptomyces gardneri NBRC 12865.</title>
        <authorList>
            <person name="Hosoyama A."/>
            <person name="Uohara A."/>
            <person name="Ohji S."/>
            <person name="Ichikawa N."/>
        </authorList>
    </citation>
    <scope>NUCLEOTIDE SEQUENCE [LARGE SCALE GENOMIC DNA]</scope>
    <source>
        <strain evidence="3 4">NBRC 12865</strain>
    </source>
</reference>
<dbReference type="Proteomes" id="UP000315226">
    <property type="component" value="Unassembled WGS sequence"/>
</dbReference>
<feature type="transmembrane region" description="Helical" evidence="2">
    <location>
        <begin position="173"/>
        <end position="189"/>
    </location>
</feature>
<protein>
    <submittedName>
        <fullName evidence="3">Uncharacterized protein</fullName>
    </submittedName>
</protein>
<keyword evidence="2" id="KW-0472">Membrane</keyword>
<evidence type="ECO:0000256" key="1">
    <source>
        <dbReference type="SAM" id="MobiDB-lite"/>
    </source>
</evidence>
<comment type="caution">
    <text evidence="3">The sequence shown here is derived from an EMBL/GenBank/DDBJ whole genome shotgun (WGS) entry which is preliminary data.</text>
</comment>
<sequence>MGNDPPDHQAENQDAAEALPELGVLFVHGIGSQKRGDTLLQCGEPLRLWLKEWLAGSRPSGSVEDFAITLSDTRLRRCEEGERASTLLSLEGRAGGSRTSRAWLLAESWWAEDFPTPSFRTLARWSLLAGPWLVQRHFLLRFVGSPPKTLAQERKEARAFVAMYVPMDDTMQYAFKIVMPFLAYVLLVARRVLAYMLAFVVGLVAQVAIALLVVLSVVPALRGIVQRIQIVLSESIGDSFALTDQPLVFDAMASRVQTDIEWLAGRCERVAVVAHSQGAAIAHAALRRSRPENVSLFVTYGAGIAKLGAVRGLDLGRAGLSFGTRLLAVLSLAASIALVLNAHPVLAIAPFLVAVGLGWLSVKLNPPDPERPGTHLGLPELGASLRWIDLFASADPVSEGSLARPPRSGLISQPVRNRGSSFSDHTTYWQNTEEFVARVSAELAREAGWTEYARLTEADRRIAAASEQARRSRTEWLTVARWVLGVVLIGVPFALGVDALARLAGTTGDIAARVPGLFSDSAQRAVQDFARGDLAGRVLGAVVAAAVVTAVSALVMFPTWRAWDNRARRALVSRRPAESGTPLSVRLAACVPLLAWIPVFFLGGPAMIVLGLLAFVCIVSFVPPEGDAAREGDAVLVVHHRDTLELREPAFRLPVRFEQSNQLGLDVSGETVWVGSGPTGELVRVDLATWQPRLLDVGERIHAVRAGPDTVWVTTDDSLVRIDPRAVADGRPGAVVGRYLLEPGLGDVVEGEAGVVWVAAERSSTVLRVNRETGRVEAVVSVPEQPIGMIALDGDVWVLSPKSQTLSRIDPLSNTVAQALDLNAVPFGRPVVTSEAIWIYDMRGALVRVDRGTRAVTRVLRTNRPSVGGLAAHADDIWFVDGWKRRAVEVAGGERGRELDLKGRGQEIALTDSWICTVICGGAR</sequence>
<feature type="transmembrane region" description="Helical" evidence="2">
    <location>
        <begin position="320"/>
        <end position="339"/>
    </location>
</feature>
<proteinExistence type="predicted"/>
<dbReference type="RefSeq" id="WP_141298620.1">
    <property type="nucleotide sequence ID" value="NZ_BJMN01000033.1"/>
</dbReference>
<evidence type="ECO:0000313" key="3">
    <source>
        <dbReference type="EMBL" id="GEB59434.1"/>
    </source>
</evidence>
<feature type="transmembrane region" description="Helical" evidence="2">
    <location>
        <begin position="345"/>
        <end position="362"/>
    </location>
</feature>
<keyword evidence="2" id="KW-1133">Transmembrane helix</keyword>
<feature type="transmembrane region" description="Helical" evidence="2">
    <location>
        <begin position="479"/>
        <end position="497"/>
    </location>
</feature>
<keyword evidence="4" id="KW-1185">Reference proteome</keyword>
<dbReference type="Gene3D" id="3.40.50.1820">
    <property type="entry name" value="alpha/beta hydrolase"/>
    <property type="match status" value="1"/>
</dbReference>
<dbReference type="OrthoDB" id="3774126at2"/>
<feature type="transmembrane region" description="Helical" evidence="2">
    <location>
        <begin position="195"/>
        <end position="218"/>
    </location>
</feature>
<evidence type="ECO:0000256" key="2">
    <source>
        <dbReference type="SAM" id="Phobius"/>
    </source>
</evidence>
<dbReference type="Gene3D" id="2.130.10.10">
    <property type="entry name" value="YVTN repeat-like/Quinoprotein amine dehydrogenase"/>
    <property type="match status" value="1"/>
</dbReference>
<organism evidence="3 4">
    <name type="scientific">Streptomyces gardneri</name>
    <dbReference type="NCBI Taxonomy" id="66892"/>
    <lineage>
        <taxon>Bacteria</taxon>
        <taxon>Bacillati</taxon>
        <taxon>Actinomycetota</taxon>
        <taxon>Actinomycetes</taxon>
        <taxon>Kitasatosporales</taxon>
        <taxon>Streptomycetaceae</taxon>
        <taxon>Streptomyces</taxon>
    </lineage>
</organism>
<feature type="transmembrane region" description="Helical" evidence="2">
    <location>
        <begin position="538"/>
        <end position="563"/>
    </location>
</feature>
<dbReference type="InterPro" id="IPR015943">
    <property type="entry name" value="WD40/YVTN_repeat-like_dom_sf"/>
</dbReference>
<dbReference type="InterPro" id="IPR029058">
    <property type="entry name" value="AB_hydrolase_fold"/>
</dbReference>
<dbReference type="EMBL" id="BJMN01000033">
    <property type="protein sequence ID" value="GEB59434.1"/>
    <property type="molecule type" value="Genomic_DNA"/>
</dbReference>
<evidence type="ECO:0000313" key="4">
    <source>
        <dbReference type="Proteomes" id="UP000315226"/>
    </source>
</evidence>
<keyword evidence="2" id="KW-0812">Transmembrane</keyword>
<dbReference type="SUPFAM" id="SSF63829">
    <property type="entry name" value="Calcium-dependent phosphotriesterase"/>
    <property type="match status" value="1"/>
</dbReference>